<organism evidence="2 4">
    <name type="scientific">Commensalibacter communis</name>
    <dbReference type="NCBI Taxonomy" id="2972786"/>
    <lineage>
        <taxon>Bacteria</taxon>
        <taxon>Pseudomonadati</taxon>
        <taxon>Pseudomonadota</taxon>
        <taxon>Alphaproteobacteria</taxon>
        <taxon>Acetobacterales</taxon>
        <taxon>Acetobacteraceae</taxon>
    </lineage>
</organism>
<dbReference type="EMBL" id="CAMXCS010000001">
    <property type="protein sequence ID" value="CAI3931751.1"/>
    <property type="molecule type" value="Genomic_DNA"/>
</dbReference>
<feature type="transmembrane region" description="Helical" evidence="1">
    <location>
        <begin position="357"/>
        <end position="374"/>
    </location>
</feature>
<dbReference type="EMBL" id="CAMXCM010000001">
    <property type="protein sequence ID" value="CAI3929223.1"/>
    <property type="molecule type" value="Genomic_DNA"/>
</dbReference>
<evidence type="ECO:0000256" key="1">
    <source>
        <dbReference type="SAM" id="Phobius"/>
    </source>
</evidence>
<dbReference type="Proteomes" id="UP001154255">
    <property type="component" value="Unassembled WGS sequence"/>
</dbReference>
<keyword evidence="1" id="KW-0812">Transmembrane</keyword>
<feature type="transmembrane region" description="Helical" evidence="1">
    <location>
        <begin position="381"/>
        <end position="398"/>
    </location>
</feature>
<name>A0A9W4TMD0_9PROT</name>
<reference evidence="2" key="1">
    <citation type="submission" date="2022-10" db="EMBL/GenBank/DDBJ databases">
        <authorList>
            <person name="Botero Cardona J."/>
        </authorList>
    </citation>
    <scope>NUCLEOTIDE SEQUENCE</scope>
    <source>
        <strain evidence="2">LMG 31819</strain>
        <strain evidence="3">R-53529</strain>
    </source>
</reference>
<feature type="transmembrane region" description="Helical" evidence="1">
    <location>
        <begin position="28"/>
        <end position="51"/>
    </location>
</feature>
<evidence type="ECO:0000313" key="4">
    <source>
        <dbReference type="Proteomes" id="UP001154255"/>
    </source>
</evidence>
<protein>
    <submittedName>
        <fullName evidence="2">Uncharacterized protein</fullName>
    </submittedName>
</protein>
<keyword evidence="1" id="KW-0472">Membrane</keyword>
<feature type="transmembrane region" description="Helical" evidence="1">
    <location>
        <begin position="123"/>
        <end position="142"/>
    </location>
</feature>
<accession>A0A9W4TMD0</accession>
<feature type="transmembrane region" description="Helical" evidence="1">
    <location>
        <begin position="221"/>
        <end position="239"/>
    </location>
</feature>
<evidence type="ECO:0000313" key="2">
    <source>
        <dbReference type="EMBL" id="CAI3929223.1"/>
    </source>
</evidence>
<sequence length="701" mass="81231">MNRQLTKYCHKLYLSVLKVNKVKQYRFLYFKIIFILLIILFIIAHTTYFIMSEQNIYYWDYSGYWRFWEDMSTRFAHQPFQAFKFSLNSISNNDYNVLPIILPTIFSILPLPSRLSYILSISVFYYIPVIFLFSYIFCHFVVDNKKLVSSWVISIILPATFVAFWTPILAGYPDICGLLFILLAILYQFKFDIGNKIQIKKMLILGILLWAPFVLRRWYAYTVVSLYISLPILNYLWFFDKSRIWLKFRTVFISFFISGTTSCILAVIFQRGLIHRIINTNYSDIYAAYQGGMSYSIVSLFNSCGYYILPLVALGVVISLFVKDKKQKIFIFFCLFNLLFTFFLFTRTQSPGMQHNLPFALWMLFIACYSIVWLNNRISKSIFSVFFIGCLICFLGYIDQNSLFNRKPYTALQEKMFPSKHLPLRVDNYSAYVQLEKDIEKLVGDSQTVSILSSNHVLNDEMLNTISNQKLSNHIVYTSQVDLRDQIRVNPFLSNYMIIVDPPQTHLGESNQRVITIPVNNLLQHHNVGKAYIAVGHSYKLDDNATAWIYKKERAFTPVEVNEFLAQYYQYYPQWKSIYNKGLYLSFLTAHITKGDIYGGASLDSDTGIISTHPGENTPTIIEWTLQNVPKLKIQSTNMECNQQDTIKISISGAGAPSKEIDLPHGGEVNIDMMPWQNILSKIVIEKNKSSGCDALIISAL</sequence>
<keyword evidence="5" id="KW-1185">Reference proteome</keyword>
<feature type="transmembrane region" description="Helical" evidence="1">
    <location>
        <begin position="329"/>
        <end position="345"/>
    </location>
</feature>
<evidence type="ECO:0000313" key="5">
    <source>
        <dbReference type="Proteomes" id="UP001154259"/>
    </source>
</evidence>
<feature type="transmembrane region" description="Helical" evidence="1">
    <location>
        <begin position="293"/>
        <end position="322"/>
    </location>
</feature>
<dbReference type="Proteomes" id="UP001154259">
    <property type="component" value="Unassembled WGS sequence"/>
</dbReference>
<gene>
    <name evidence="3" type="ORF">R53529_LOCUS568</name>
    <name evidence="2" type="ORF">R53530_LOCUS533</name>
</gene>
<evidence type="ECO:0000313" key="3">
    <source>
        <dbReference type="EMBL" id="CAI3931751.1"/>
    </source>
</evidence>
<comment type="caution">
    <text evidence="2">The sequence shown here is derived from an EMBL/GenBank/DDBJ whole genome shotgun (WGS) entry which is preliminary data.</text>
</comment>
<dbReference type="AlphaFoldDB" id="A0A9W4TMD0"/>
<keyword evidence="1" id="KW-1133">Transmembrane helix</keyword>
<feature type="transmembrane region" description="Helical" evidence="1">
    <location>
        <begin position="251"/>
        <end position="273"/>
    </location>
</feature>
<proteinExistence type="predicted"/>